<keyword evidence="1" id="KW-0479">Metal-binding</keyword>
<dbReference type="EMBL" id="MCGO01000043">
    <property type="protein sequence ID" value="ORY38696.1"/>
    <property type="molecule type" value="Genomic_DNA"/>
</dbReference>
<protein>
    <recommendedName>
        <fullName evidence="2">C2H2-type domain-containing protein</fullName>
    </recommendedName>
</protein>
<keyword evidence="1" id="KW-0863">Zinc-finger</keyword>
<name>A0A1Y2BVC1_9FUNG</name>
<dbReference type="SUPFAM" id="SSF57667">
    <property type="entry name" value="beta-beta-alpha zinc fingers"/>
    <property type="match status" value="1"/>
</dbReference>
<feature type="non-terminal residue" evidence="3">
    <location>
        <position position="1"/>
    </location>
</feature>
<dbReference type="InterPro" id="IPR036236">
    <property type="entry name" value="Znf_C2H2_sf"/>
</dbReference>
<proteinExistence type="predicted"/>
<keyword evidence="1" id="KW-0862">Zinc</keyword>
<dbReference type="OrthoDB" id="8922241at2759"/>
<keyword evidence="4" id="KW-1185">Reference proteome</keyword>
<evidence type="ECO:0000259" key="2">
    <source>
        <dbReference type="PROSITE" id="PS50157"/>
    </source>
</evidence>
<comment type="caution">
    <text evidence="3">The sequence shown here is derived from an EMBL/GenBank/DDBJ whole genome shotgun (WGS) entry which is preliminary data.</text>
</comment>
<organism evidence="3 4">
    <name type="scientific">Rhizoclosmatium globosum</name>
    <dbReference type="NCBI Taxonomy" id="329046"/>
    <lineage>
        <taxon>Eukaryota</taxon>
        <taxon>Fungi</taxon>
        <taxon>Fungi incertae sedis</taxon>
        <taxon>Chytridiomycota</taxon>
        <taxon>Chytridiomycota incertae sedis</taxon>
        <taxon>Chytridiomycetes</taxon>
        <taxon>Chytridiales</taxon>
        <taxon>Chytriomycetaceae</taxon>
        <taxon>Rhizoclosmatium</taxon>
    </lineage>
</organism>
<dbReference type="AlphaFoldDB" id="A0A1Y2BVC1"/>
<dbReference type="PROSITE" id="PS00028">
    <property type="entry name" value="ZINC_FINGER_C2H2_1"/>
    <property type="match status" value="1"/>
</dbReference>
<dbReference type="PROSITE" id="PS50157">
    <property type="entry name" value="ZINC_FINGER_C2H2_2"/>
    <property type="match status" value="2"/>
</dbReference>
<gene>
    <name evidence="3" type="ORF">BCR33DRAFT_662785</name>
</gene>
<dbReference type="GO" id="GO:0008270">
    <property type="term" value="F:zinc ion binding"/>
    <property type="evidence" value="ECO:0007669"/>
    <property type="project" value="UniProtKB-KW"/>
</dbReference>
<feature type="domain" description="C2H2-type" evidence="2">
    <location>
        <begin position="1"/>
        <end position="26"/>
    </location>
</feature>
<reference evidence="3 4" key="1">
    <citation type="submission" date="2016-07" db="EMBL/GenBank/DDBJ databases">
        <title>Pervasive Adenine N6-methylation of Active Genes in Fungi.</title>
        <authorList>
            <consortium name="DOE Joint Genome Institute"/>
            <person name="Mondo S.J."/>
            <person name="Dannebaum R.O."/>
            <person name="Kuo R.C."/>
            <person name="Labutti K."/>
            <person name="Haridas S."/>
            <person name="Kuo A."/>
            <person name="Salamov A."/>
            <person name="Ahrendt S.R."/>
            <person name="Lipzen A."/>
            <person name="Sullivan W."/>
            <person name="Andreopoulos W.B."/>
            <person name="Clum A."/>
            <person name="Lindquist E."/>
            <person name="Daum C."/>
            <person name="Ramamoorthy G.K."/>
            <person name="Gryganskyi A."/>
            <person name="Culley D."/>
            <person name="Magnuson J.K."/>
            <person name="James T.Y."/>
            <person name="O'Malley M.A."/>
            <person name="Stajich J.E."/>
            <person name="Spatafora J.W."/>
            <person name="Visel A."/>
            <person name="Grigoriev I.V."/>
        </authorList>
    </citation>
    <scope>NUCLEOTIDE SEQUENCE [LARGE SCALE GENOMIC DNA]</scope>
    <source>
        <strain evidence="3 4">JEL800</strain>
    </source>
</reference>
<dbReference type="InterPro" id="IPR013087">
    <property type="entry name" value="Znf_C2H2_type"/>
</dbReference>
<dbReference type="Proteomes" id="UP000193642">
    <property type="component" value="Unassembled WGS sequence"/>
</dbReference>
<dbReference type="STRING" id="329046.A0A1Y2BVC1"/>
<sequence>CDVCNAKFLRHQDLHRHKAVHSTSRDYACLWNCGSTFARADAVTRHMKKRTCRNAPPLED</sequence>
<evidence type="ECO:0000313" key="3">
    <source>
        <dbReference type="EMBL" id="ORY38696.1"/>
    </source>
</evidence>
<dbReference type="Gene3D" id="3.30.160.60">
    <property type="entry name" value="Classic Zinc Finger"/>
    <property type="match status" value="1"/>
</dbReference>
<accession>A0A1Y2BVC1</accession>
<evidence type="ECO:0000256" key="1">
    <source>
        <dbReference type="PROSITE-ProRule" id="PRU00042"/>
    </source>
</evidence>
<feature type="domain" description="C2H2-type" evidence="2">
    <location>
        <begin position="27"/>
        <end position="57"/>
    </location>
</feature>
<evidence type="ECO:0000313" key="4">
    <source>
        <dbReference type="Proteomes" id="UP000193642"/>
    </source>
</evidence>